<gene>
    <name evidence="2" type="ORF">SAMN05444002_0771</name>
</gene>
<dbReference type="Proteomes" id="UP000184932">
    <property type="component" value="Unassembled WGS sequence"/>
</dbReference>
<sequence length="292" mass="31326">MSDASILNLPFEVNPKRINATIGAIAFLLPVSLFLLASLSPTTCAMYSISHFYYTRIGGDILVGALAVVGAVMVLFYVYKGDDAPGNEAHNRRNALLAKAAGLFGLGVAFIPTGGVGCDYPASEGFDVSRFFVLNTVIDGEGVVGGEKSFDFWLSFGHWSAPEEVPFLLAHAHYISAAGMFAILAYFSLRVFTRVQTPAATRSHTLVGEKTSAKRTRNAIYTGMGWLMLLAMGALAVKMGVANWTEGGAAFEARWNAARLTFWCEAVALMAFGVSWAVKGRIFGLLEDQAPS</sequence>
<feature type="transmembrane region" description="Helical" evidence="1">
    <location>
        <begin position="61"/>
        <end position="79"/>
    </location>
</feature>
<keyword evidence="1" id="KW-1133">Transmembrane helix</keyword>
<keyword evidence="1" id="KW-0812">Transmembrane</keyword>
<feature type="transmembrane region" description="Helical" evidence="1">
    <location>
        <begin position="20"/>
        <end position="40"/>
    </location>
</feature>
<keyword evidence="1" id="KW-0472">Membrane</keyword>
<dbReference type="AlphaFoldDB" id="A0A1N6EH11"/>
<dbReference type="OrthoDB" id="9803163at2"/>
<name>A0A1N6EH11_9RHOB</name>
<proteinExistence type="predicted"/>
<reference evidence="3" key="1">
    <citation type="submission" date="2016-11" db="EMBL/GenBank/DDBJ databases">
        <authorList>
            <person name="Varghese N."/>
            <person name="Submissions S."/>
        </authorList>
    </citation>
    <scope>NUCLEOTIDE SEQUENCE [LARGE SCALE GENOMIC DNA]</scope>
    <source>
        <strain evidence="3">DSM 29440</strain>
    </source>
</reference>
<dbReference type="EMBL" id="FSRL01000001">
    <property type="protein sequence ID" value="SIN82309.1"/>
    <property type="molecule type" value="Genomic_DNA"/>
</dbReference>
<evidence type="ECO:0000313" key="2">
    <source>
        <dbReference type="EMBL" id="SIN82309.1"/>
    </source>
</evidence>
<accession>A0A1N6EH11</accession>
<evidence type="ECO:0000313" key="3">
    <source>
        <dbReference type="Proteomes" id="UP000184932"/>
    </source>
</evidence>
<feature type="transmembrane region" description="Helical" evidence="1">
    <location>
        <begin position="172"/>
        <end position="192"/>
    </location>
</feature>
<dbReference type="STRING" id="1217970.SAMN05444002_0771"/>
<feature type="transmembrane region" description="Helical" evidence="1">
    <location>
        <begin position="219"/>
        <end position="237"/>
    </location>
</feature>
<feature type="transmembrane region" description="Helical" evidence="1">
    <location>
        <begin position="257"/>
        <end position="278"/>
    </location>
</feature>
<keyword evidence="3" id="KW-1185">Reference proteome</keyword>
<evidence type="ECO:0000256" key="1">
    <source>
        <dbReference type="SAM" id="Phobius"/>
    </source>
</evidence>
<dbReference type="RefSeq" id="WP_074254915.1">
    <property type="nucleotide sequence ID" value="NZ_FSRL01000001.1"/>
</dbReference>
<protein>
    <submittedName>
        <fullName evidence="2">Uncharacterized protein</fullName>
    </submittedName>
</protein>
<organism evidence="2 3">
    <name type="scientific">Vannielia litorea</name>
    <dbReference type="NCBI Taxonomy" id="1217970"/>
    <lineage>
        <taxon>Bacteria</taxon>
        <taxon>Pseudomonadati</taxon>
        <taxon>Pseudomonadota</taxon>
        <taxon>Alphaproteobacteria</taxon>
        <taxon>Rhodobacterales</taxon>
        <taxon>Paracoccaceae</taxon>
        <taxon>Vannielia</taxon>
    </lineage>
</organism>